<dbReference type="Pfam" id="PF00581">
    <property type="entry name" value="Rhodanese"/>
    <property type="match status" value="1"/>
</dbReference>
<dbReference type="PANTHER" id="PTHR43031">
    <property type="entry name" value="FAD-DEPENDENT OXIDOREDUCTASE"/>
    <property type="match status" value="1"/>
</dbReference>
<feature type="transmembrane region" description="Helical" evidence="1">
    <location>
        <begin position="118"/>
        <end position="136"/>
    </location>
</feature>
<protein>
    <submittedName>
        <fullName evidence="3">Rhodanese-like domain-containing protein</fullName>
    </submittedName>
</protein>
<evidence type="ECO:0000256" key="1">
    <source>
        <dbReference type="SAM" id="Phobius"/>
    </source>
</evidence>
<dbReference type="InterPro" id="IPR021309">
    <property type="entry name" value="YgaP-like_TM"/>
</dbReference>
<dbReference type="InterPro" id="IPR036873">
    <property type="entry name" value="Rhodanese-like_dom_sf"/>
</dbReference>
<evidence type="ECO:0000313" key="3">
    <source>
        <dbReference type="EMBL" id="GAA4471441.1"/>
    </source>
</evidence>
<sequence length="183" mass="19423">MSDFKTVTVDELAMLDARGEIDLVDVRTPLEFREVRALIARNVPLDSLDPADLMSQRDPAKTLYVICKSGARGAKACQKLIDAGYTNVVNVDGGTMAWDAAGYPVVRGKKGVSLERQVRIVAGTIVLISGILAITVSPYFAVIAAIMGAGLAGAGILDSCLMGMMLAKMPWNQVKNDQSCCGS</sequence>
<keyword evidence="1" id="KW-1133">Transmembrane helix</keyword>
<evidence type="ECO:0000313" key="4">
    <source>
        <dbReference type="Proteomes" id="UP001500840"/>
    </source>
</evidence>
<dbReference type="Proteomes" id="UP001500840">
    <property type="component" value="Unassembled WGS sequence"/>
</dbReference>
<keyword evidence="1" id="KW-0472">Membrane</keyword>
<organism evidence="3 4">
    <name type="scientific">Novipirellula rosea</name>
    <dbReference type="NCBI Taxonomy" id="1031540"/>
    <lineage>
        <taxon>Bacteria</taxon>
        <taxon>Pseudomonadati</taxon>
        <taxon>Planctomycetota</taxon>
        <taxon>Planctomycetia</taxon>
        <taxon>Pirellulales</taxon>
        <taxon>Pirellulaceae</taxon>
        <taxon>Novipirellula</taxon>
    </lineage>
</organism>
<dbReference type="Gene3D" id="3.40.250.10">
    <property type="entry name" value="Rhodanese-like domain"/>
    <property type="match status" value="1"/>
</dbReference>
<dbReference type="Gene3D" id="6.10.140.1340">
    <property type="match status" value="1"/>
</dbReference>
<name>A0ABP8NTB9_9BACT</name>
<dbReference type="SMART" id="SM00450">
    <property type="entry name" value="RHOD"/>
    <property type="match status" value="1"/>
</dbReference>
<dbReference type="RefSeq" id="WP_345327921.1">
    <property type="nucleotide sequence ID" value="NZ_BAABGA010000120.1"/>
</dbReference>
<evidence type="ECO:0000259" key="2">
    <source>
        <dbReference type="PROSITE" id="PS50206"/>
    </source>
</evidence>
<reference evidence="4" key="1">
    <citation type="journal article" date="2019" name="Int. J. Syst. Evol. Microbiol.">
        <title>The Global Catalogue of Microorganisms (GCM) 10K type strain sequencing project: providing services to taxonomists for standard genome sequencing and annotation.</title>
        <authorList>
            <consortium name="The Broad Institute Genomics Platform"/>
            <consortium name="The Broad Institute Genome Sequencing Center for Infectious Disease"/>
            <person name="Wu L."/>
            <person name="Ma J."/>
        </authorList>
    </citation>
    <scope>NUCLEOTIDE SEQUENCE [LARGE SCALE GENOMIC DNA]</scope>
    <source>
        <strain evidence="4">JCM 17759</strain>
    </source>
</reference>
<dbReference type="PANTHER" id="PTHR43031:SF1">
    <property type="entry name" value="PYRIDINE NUCLEOTIDE-DISULPHIDE OXIDOREDUCTASE"/>
    <property type="match status" value="1"/>
</dbReference>
<accession>A0ABP8NTB9</accession>
<dbReference type="EMBL" id="BAABGA010000120">
    <property type="protein sequence ID" value="GAA4471441.1"/>
    <property type="molecule type" value="Genomic_DNA"/>
</dbReference>
<gene>
    <name evidence="3" type="ORF">GCM10023156_66020</name>
</gene>
<comment type="caution">
    <text evidence="3">The sequence shown here is derived from an EMBL/GenBank/DDBJ whole genome shotgun (WGS) entry which is preliminary data.</text>
</comment>
<dbReference type="Pfam" id="PF11127">
    <property type="entry name" value="YgaP-like_TM"/>
    <property type="match status" value="1"/>
</dbReference>
<keyword evidence="4" id="KW-1185">Reference proteome</keyword>
<feature type="transmembrane region" description="Helical" evidence="1">
    <location>
        <begin position="142"/>
        <end position="167"/>
    </location>
</feature>
<proteinExistence type="predicted"/>
<dbReference type="CDD" id="cd00158">
    <property type="entry name" value="RHOD"/>
    <property type="match status" value="1"/>
</dbReference>
<keyword evidence="1" id="KW-0812">Transmembrane</keyword>
<dbReference type="InterPro" id="IPR050229">
    <property type="entry name" value="GlpE_sulfurtransferase"/>
</dbReference>
<dbReference type="SUPFAM" id="SSF52821">
    <property type="entry name" value="Rhodanese/Cell cycle control phosphatase"/>
    <property type="match status" value="1"/>
</dbReference>
<dbReference type="PROSITE" id="PS50206">
    <property type="entry name" value="RHODANESE_3"/>
    <property type="match status" value="1"/>
</dbReference>
<feature type="domain" description="Rhodanese" evidence="2">
    <location>
        <begin position="17"/>
        <end position="107"/>
    </location>
</feature>
<dbReference type="InterPro" id="IPR001763">
    <property type="entry name" value="Rhodanese-like_dom"/>
</dbReference>